<feature type="region of interest" description="Disordered" evidence="1">
    <location>
        <begin position="1"/>
        <end position="24"/>
    </location>
</feature>
<dbReference type="Proteomes" id="UP001218218">
    <property type="component" value="Unassembled WGS sequence"/>
</dbReference>
<evidence type="ECO:0000313" key="2">
    <source>
        <dbReference type="EMBL" id="KAJ7321264.1"/>
    </source>
</evidence>
<feature type="region of interest" description="Disordered" evidence="1">
    <location>
        <begin position="164"/>
        <end position="185"/>
    </location>
</feature>
<name>A0AAD7EFN8_9AGAR</name>
<dbReference type="EMBL" id="JARIHO010000051">
    <property type="protein sequence ID" value="KAJ7321264.1"/>
    <property type="molecule type" value="Genomic_DNA"/>
</dbReference>
<gene>
    <name evidence="2" type="ORF">DFH08DRAFT_818628</name>
</gene>
<sequence length="185" mass="20436">MGLGGVEPPPSICNAGSTNSIDGAQQPTDPLHCRWFEVQIFVLNSKTSSTSGTKKLWKRVMGLGESNPRHALGSLSTAFNSKGKLKNIAFRSWVSGESNPRRAPVEVLAIHHMGSGQRPIDPFLCCFEVQIFNSCPFEGRHKALGKVAQCREDLKRLVGVGRGDERRPIQRESKKRLATENVHEF</sequence>
<reference evidence="2" key="1">
    <citation type="submission" date="2023-03" db="EMBL/GenBank/DDBJ databases">
        <title>Massive genome expansion in bonnet fungi (Mycena s.s.) driven by repeated elements and novel gene families across ecological guilds.</title>
        <authorList>
            <consortium name="Lawrence Berkeley National Laboratory"/>
            <person name="Harder C.B."/>
            <person name="Miyauchi S."/>
            <person name="Viragh M."/>
            <person name="Kuo A."/>
            <person name="Thoen E."/>
            <person name="Andreopoulos B."/>
            <person name="Lu D."/>
            <person name="Skrede I."/>
            <person name="Drula E."/>
            <person name="Henrissat B."/>
            <person name="Morin E."/>
            <person name="Kohler A."/>
            <person name="Barry K."/>
            <person name="LaButti K."/>
            <person name="Morin E."/>
            <person name="Salamov A."/>
            <person name="Lipzen A."/>
            <person name="Mereny Z."/>
            <person name="Hegedus B."/>
            <person name="Baldrian P."/>
            <person name="Stursova M."/>
            <person name="Weitz H."/>
            <person name="Taylor A."/>
            <person name="Grigoriev I.V."/>
            <person name="Nagy L.G."/>
            <person name="Martin F."/>
            <person name="Kauserud H."/>
        </authorList>
    </citation>
    <scope>NUCLEOTIDE SEQUENCE</scope>
    <source>
        <strain evidence="2">CBHHK002</strain>
    </source>
</reference>
<accession>A0AAD7EFN8</accession>
<proteinExistence type="predicted"/>
<feature type="compositionally biased region" description="Polar residues" evidence="1">
    <location>
        <begin position="14"/>
        <end position="24"/>
    </location>
</feature>
<evidence type="ECO:0000256" key="1">
    <source>
        <dbReference type="SAM" id="MobiDB-lite"/>
    </source>
</evidence>
<protein>
    <submittedName>
        <fullName evidence="2">Uncharacterized protein</fullName>
    </submittedName>
</protein>
<comment type="caution">
    <text evidence="2">The sequence shown here is derived from an EMBL/GenBank/DDBJ whole genome shotgun (WGS) entry which is preliminary data.</text>
</comment>
<organism evidence="2 3">
    <name type="scientific">Mycena albidolilacea</name>
    <dbReference type="NCBI Taxonomy" id="1033008"/>
    <lineage>
        <taxon>Eukaryota</taxon>
        <taxon>Fungi</taxon>
        <taxon>Dikarya</taxon>
        <taxon>Basidiomycota</taxon>
        <taxon>Agaricomycotina</taxon>
        <taxon>Agaricomycetes</taxon>
        <taxon>Agaricomycetidae</taxon>
        <taxon>Agaricales</taxon>
        <taxon>Marasmiineae</taxon>
        <taxon>Mycenaceae</taxon>
        <taxon>Mycena</taxon>
    </lineage>
</organism>
<dbReference type="AlphaFoldDB" id="A0AAD7EFN8"/>
<evidence type="ECO:0000313" key="3">
    <source>
        <dbReference type="Proteomes" id="UP001218218"/>
    </source>
</evidence>
<keyword evidence="3" id="KW-1185">Reference proteome</keyword>